<dbReference type="Pfam" id="PF05060">
    <property type="entry name" value="MGAT2"/>
    <property type="match status" value="1"/>
</dbReference>
<keyword evidence="15 25" id="KW-1015">Disulfide bond</keyword>
<proteinExistence type="inferred from homology"/>
<evidence type="ECO:0000256" key="8">
    <source>
        <dbReference type="ARBA" id="ARBA00022679"/>
    </source>
</evidence>
<comment type="similarity">
    <text evidence="4">Belongs to the glycosyltransferase 16 (GT16) protein family.</text>
</comment>
<evidence type="ECO:0000256" key="15">
    <source>
        <dbReference type="ARBA" id="ARBA00023157"/>
    </source>
</evidence>
<keyword evidence="10 24" id="KW-0479">Metal-binding</keyword>
<keyword evidence="12 27" id="KW-1133">Transmembrane helix</keyword>
<evidence type="ECO:0000256" key="21">
    <source>
        <dbReference type="ARBA" id="ARBA00032915"/>
    </source>
</evidence>
<keyword evidence="29" id="KW-1185">Reference proteome</keyword>
<gene>
    <name evidence="28" type="ORF">GEV33_014769</name>
</gene>
<evidence type="ECO:0000256" key="26">
    <source>
        <dbReference type="SAM" id="MobiDB-lite"/>
    </source>
</evidence>
<dbReference type="PANTHER" id="PTHR12871">
    <property type="entry name" value="BETA-1,2-N-ACETYLGLUCOSAMINYLTRANSFERASE II"/>
    <property type="match status" value="1"/>
</dbReference>
<feature type="binding site" evidence="23">
    <location>
        <begin position="103"/>
        <end position="107"/>
    </location>
    <ligand>
        <name>substrate</name>
    </ligand>
</feature>
<dbReference type="GO" id="GO:0005795">
    <property type="term" value="C:Golgi stack"/>
    <property type="evidence" value="ECO:0007669"/>
    <property type="project" value="InterPro"/>
</dbReference>
<evidence type="ECO:0000256" key="27">
    <source>
        <dbReference type="SAM" id="Phobius"/>
    </source>
</evidence>
<evidence type="ECO:0000256" key="13">
    <source>
        <dbReference type="ARBA" id="ARBA00023034"/>
    </source>
</evidence>
<keyword evidence="13" id="KW-0333">Golgi apparatus</keyword>
<dbReference type="Proteomes" id="UP000719412">
    <property type="component" value="Unassembled WGS sequence"/>
</dbReference>
<evidence type="ECO:0000256" key="19">
    <source>
        <dbReference type="ARBA" id="ARBA00031203"/>
    </source>
</evidence>
<dbReference type="GO" id="GO:0009312">
    <property type="term" value="P:oligosaccharide biosynthetic process"/>
    <property type="evidence" value="ECO:0007669"/>
    <property type="project" value="InterPro"/>
</dbReference>
<evidence type="ECO:0000256" key="20">
    <source>
        <dbReference type="ARBA" id="ARBA00032552"/>
    </source>
</evidence>
<evidence type="ECO:0000256" key="4">
    <source>
        <dbReference type="ARBA" id="ARBA00011011"/>
    </source>
</evidence>
<evidence type="ECO:0000256" key="5">
    <source>
        <dbReference type="ARBA" id="ARBA00012613"/>
    </source>
</evidence>
<comment type="catalytic activity">
    <reaction evidence="22">
        <text>an N(4)-{beta-D-GlcNAc-(1-&gt;2)-alpha-D-Man-(1-&gt;3)-[alpha-D-Man-(1-&gt;6)]-beta-D-Man-(1-&gt;4)-beta-D-GlcNAc-(1-&gt;4)-beta-D-GlcNAc}-L-asparaginyl-[protein] + UDP-N-acetyl-alpha-D-glucosamine = N(4)-{beta-D-GlcNAc-(1-&gt;2)-alpha-D-Man-(1-&gt;3)-[beta-D-GlcNAc-(1-&gt;2)-alpha-D-Man-(1-&gt;6)]-beta-D-Man-(1-&gt;4)-beta-D-GlcNAc-(1-&gt;4)-beta-D-GlcNAc}-L-asparaginyl-[protein] + UDP + H(+)</text>
        <dbReference type="Rhea" id="RHEA:12941"/>
        <dbReference type="Rhea" id="RHEA-COMP:13526"/>
        <dbReference type="Rhea" id="RHEA-COMP:14369"/>
        <dbReference type="ChEBI" id="CHEBI:15378"/>
        <dbReference type="ChEBI" id="CHEBI:57705"/>
        <dbReference type="ChEBI" id="CHEBI:58223"/>
        <dbReference type="ChEBI" id="CHEBI:60615"/>
        <dbReference type="ChEBI" id="CHEBI:60651"/>
        <dbReference type="EC" id="2.4.1.143"/>
    </reaction>
</comment>
<feature type="region of interest" description="Disordered" evidence="26">
    <location>
        <begin position="697"/>
        <end position="721"/>
    </location>
</feature>
<keyword evidence="16" id="KW-0325">Glycoprotein</keyword>
<comment type="caution">
    <text evidence="28">The sequence shown here is derived from an EMBL/GenBank/DDBJ whole genome shotgun (WGS) entry which is preliminary data.</text>
</comment>
<sequence length="803" mass="91183">MLCSKYKIFAALSLYICAVTVLLLKFSRMENTTRNEVTTVQGQVYVQNTTEQEQHTEYPAISVPDFFETVEELSEFIYLTNTQQPVLNQKLHKGAIELVIVVQVHNRSLYLQELVNSLAATPSINTTLLIFSHDLFEATTNVVVRNVSFTRVVQIFYPFSIQTHPREFPGPDLNDCQDRDEHPARPCPNLHFTDTFGNLRNASCVQIKHHWWWKANFVFEKMKMLREYNGLVLFLEEDHYVAPDFLHSLKLMQRFAKYSYPHCWLFALGIHNRINYHMLADYVYVQNSVENLGLAFNRTIWQRVSRFSEHFCKFDDYNWDWSLRHVIMQVPDEPRPVSMIMAAPRAFHIGSCGAHSTDDYCDPNEAILKFKNAQMDLFPKSLYALEQDTLLATSYNGGWGDPRDHALCMGMSRFLRFMQVASGLPTVHCTGDYCDNWGKGRDTLHDTPHSLQERDEENSTIMIKYSHSVTTTPSSAGASHGEAAVAHALGLLLGLADGGLLRAGGVRRGGRRRGLGAPGARGARLAVLHQDRDGHSARRARRLQNNNNNDNGRDRDDSVILCFGPWRPPREASSIKRATACRPLENTLVSSGHVTTLALRSKPVTPELYAQGHLSRFCPIPLSYANYGRLMERGPGNSTNLPTAFRSDCFGVCPRGLPFILRAGTRALRGTVTRRPCCPKTSSSWLTVAINGVDEPHVENKQGRNQARKSGMPEETSEPEQLLDKYGPRHLHGQFLPLSVNTILKINPALTWLCWFCSAIAFSLACLLHLYRWFWNQIFTCNNTIIKSLIKHGEQRFLRILNQ</sequence>
<dbReference type="SUPFAM" id="SSF53448">
    <property type="entry name" value="Nucleotide-diphospho-sugar transferases"/>
    <property type="match status" value="1"/>
</dbReference>
<evidence type="ECO:0000256" key="12">
    <source>
        <dbReference type="ARBA" id="ARBA00022989"/>
    </source>
</evidence>
<evidence type="ECO:0000256" key="25">
    <source>
        <dbReference type="PIRSR" id="PIRSR607754-3"/>
    </source>
</evidence>
<evidence type="ECO:0000256" key="23">
    <source>
        <dbReference type="PIRSR" id="PIRSR607754-1"/>
    </source>
</evidence>
<evidence type="ECO:0000256" key="18">
    <source>
        <dbReference type="ARBA" id="ARBA00029663"/>
    </source>
</evidence>
<organism evidence="28 29">
    <name type="scientific">Tenebrio molitor</name>
    <name type="common">Yellow mealworm beetle</name>
    <dbReference type="NCBI Taxonomy" id="7067"/>
    <lineage>
        <taxon>Eukaryota</taxon>
        <taxon>Metazoa</taxon>
        <taxon>Ecdysozoa</taxon>
        <taxon>Arthropoda</taxon>
        <taxon>Hexapoda</taxon>
        <taxon>Insecta</taxon>
        <taxon>Pterygota</taxon>
        <taxon>Neoptera</taxon>
        <taxon>Endopterygota</taxon>
        <taxon>Coleoptera</taxon>
        <taxon>Polyphaga</taxon>
        <taxon>Cucujiformia</taxon>
        <taxon>Tenebrionidae</taxon>
        <taxon>Tenebrio</taxon>
    </lineage>
</organism>
<dbReference type="PANTHER" id="PTHR12871:SF0">
    <property type="entry name" value="ALPHA-1,6-MANNOSYL-GLYCOPROTEIN 2-BETA-N-ACETYLGLUCOSAMINYLTRANSFERASE"/>
    <property type="match status" value="1"/>
</dbReference>
<dbReference type="GO" id="GO:0006487">
    <property type="term" value="P:protein N-linked glycosylation"/>
    <property type="evidence" value="ECO:0007669"/>
    <property type="project" value="TreeGrafter"/>
</dbReference>
<keyword evidence="17 24" id="KW-0464">Manganese</keyword>
<dbReference type="InterPro" id="IPR029044">
    <property type="entry name" value="Nucleotide-diphossugar_trans"/>
</dbReference>
<evidence type="ECO:0000256" key="14">
    <source>
        <dbReference type="ARBA" id="ARBA00023136"/>
    </source>
</evidence>
<comment type="cofactor">
    <cofactor evidence="1 24">
        <name>Mn(2+)</name>
        <dbReference type="ChEBI" id="CHEBI:29035"/>
    </cofactor>
</comment>
<keyword evidence="8" id="KW-0808">Transferase</keyword>
<evidence type="ECO:0000256" key="24">
    <source>
        <dbReference type="PIRSR" id="PIRSR607754-2"/>
    </source>
</evidence>
<evidence type="ECO:0000256" key="7">
    <source>
        <dbReference type="ARBA" id="ARBA00022676"/>
    </source>
</evidence>
<evidence type="ECO:0000256" key="16">
    <source>
        <dbReference type="ARBA" id="ARBA00023180"/>
    </source>
</evidence>
<evidence type="ECO:0000256" key="6">
    <source>
        <dbReference type="ARBA" id="ARBA00014817"/>
    </source>
</evidence>
<keyword evidence="9 27" id="KW-0812">Transmembrane</keyword>
<comment type="subcellular location">
    <subcellularLocation>
        <location evidence="2">Golgi apparatus membrane</location>
        <topology evidence="2">Single-pass type II membrane protein</topology>
    </subcellularLocation>
</comment>
<dbReference type="EMBL" id="JABDTM020029404">
    <property type="protein sequence ID" value="KAH0808024.1"/>
    <property type="molecule type" value="Genomic_DNA"/>
</dbReference>
<feature type="binding site" evidence="23">
    <location>
        <begin position="206"/>
        <end position="210"/>
    </location>
    <ligand>
        <name>substrate</name>
    </ligand>
</feature>
<keyword evidence="11" id="KW-0735">Signal-anchor</keyword>
<evidence type="ECO:0000256" key="17">
    <source>
        <dbReference type="ARBA" id="ARBA00023211"/>
    </source>
</evidence>
<dbReference type="EC" id="2.4.1.143" evidence="5"/>
<evidence type="ECO:0000256" key="9">
    <source>
        <dbReference type="ARBA" id="ARBA00022692"/>
    </source>
</evidence>
<accession>A0A8J6H4K3</accession>
<evidence type="ECO:0000256" key="22">
    <source>
        <dbReference type="ARBA" id="ARBA00093257"/>
    </source>
</evidence>
<feature type="region of interest" description="Disordered" evidence="26">
    <location>
        <begin position="529"/>
        <end position="556"/>
    </location>
</feature>
<reference evidence="28" key="1">
    <citation type="journal article" date="2020" name="J Insects Food Feed">
        <title>The yellow mealworm (Tenebrio molitor) genome: a resource for the emerging insects as food and feed industry.</title>
        <authorList>
            <person name="Eriksson T."/>
            <person name="Andere A."/>
            <person name="Kelstrup H."/>
            <person name="Emery V."/>
            <person name="Picard C."/>
        </authorList>
    </citation>
    <scope>NUCLEOTIDE SEQUENCE</scope>
    <source>
        <strain evidence="28">Stoneville</strain>
        <tissue evidence="28">Whole head</tissue>
    </source>
</reference>
<evidence type="ECO:0000313" key="28">
    <source>
        <dbReference type="EMBL" id="KAH0808024.1"/>
    </source>
</evidence>
<evidence type="ECO:0000256" key="11">
    <source>
        <dbReference type="ARBA" id="ARBA00022968"/>
    </source>
</evidence>
<keyword evidence="14 27" id="KW-0472">Membrane</keyword>
<dbReference type="UniPathway" id="UPA00378"/>
<feature type="binding site" evidence="23">
    <location>
        <position position="134"/>
    </location>
    <ligand>
        <name>substrate</name>
    </ligand>
</feature>
<evidence type="ECO:0000256" key="3">
    <source>
        <dbReference type="ARBA" id="ARBA00004922"/>
    </source>
</evidence>
<feature type="disulfide bond" evidence="25">
    <location>
        <begin position="352"/>
        <end position="361"/>
    </location>
</feature>
<evidence type="ECO:0000256" key="2">
    <source>
        <dbReference type="ARBA" id="ARBA00004323"/>
    </source>
</evidence>
<feature type="disulfide bond" evidence="25">
    <location>
        <begin position="176"/>
        <end position="187"/>
    </location>
</feature>
<dbReference type="Gene3D" id="3.90.550.10">
    <property type="entry name" value="Spore Coat Polysaccharide Biosynthesis Protein SpsA, Chain A"/>
    <property type="match status" value="1"/>
</dbReference>
<feature type="transmembrane region" description="Helical" evidence="27">
    <location>
        <begin position="749"/>
        <end position="771"/>
    </location>
</feature>
<evidence type="ECO:0000313" key="29">
    <source>
        <dbReference type="Proteomes" id="UP000719412"/>
    </source>
</evidence>
<evidence type="ECO:0000256" key="10">
    <source>
        <dbReference type="ARBA" id="ARBA00022723"/>
    </source>
</evidence>
<feature type="binding site" evidence="24">
    <location>
        <position position="348"/>
    </location>
    <ligand>
        <name>Mn(2+)</name>
        <dbReference type="ChEBI" id="CHEBI:29035"/>
    </ligand>
</feature>
<name>A0A8J6H4K3_TENMO</name>
<dbReference type="InterPro" id="IPR007754">
    <property type="entry name" value="GlcNAc_II"/>
</dbReference>
<reference evidence="28" key="2">
    <citation type="submission" date="2021-08" db="EMBL/GenBank/DDBJ databases">
        <authorList>
            <person name="Eriksson T."/>
        </authorList>
    </citation>
    <scope>NUCLEOTIDE SEQUENCE</scope>
    <source>
        <strain evidence="28">Stoneville</strain>
        <tissue evidence="28">Whole head</tissue>
    </source>
</reference>
<feature type="disulfide bond" evidence="25">
    <location>
        <begin position="312"/>
        <end position="408"/>
    </location>
</feature>
<protein>
    <recommendedName>
        <fullName evidence="6">Alpha-1,6-mannosyl-glycoprotein 2-beta-N-acetylglucosaminyltransferase</fullName>
        <ecNumber evidence="5">2.4.1.143</ecNumber>
    </recommendedName>
    <alternativeName>
        <fullName evidence="21">Beta-1,2-N-acetylglucosaminyltransferase II</fullName>
    </alternativeName>
    <alternativeName>
        <fullName evidence="20">GlcNAc-T II</fullName>
    </alternativeName>
    <alternativeName>
        <fullName evidence="19">Mannoside acetylglucosaminyltransferase 2</fullName>
    </alternativeName>
    <alternativeName>
        <fullName evidence="18">N-glycosyl-oligosaccharide-glycoprotein N-acetylglucosaminyltransferase II</fullName>
    </alternativeName>
</protein>
<comment type="pathway">
    <text evidence="3">Protein modification; protein glycosylation.</text>
</comment>
<dbReference type="GO" id="GO:0000139">
    <property type="term" value="C:Golgi membrane"/>
    <property type="evidence" value="ECO:0007669"/>
    <property type="project" value="UniProtKB-SubCell"/>
</dbReference>
<dbReference type="GO" id="GO:0046872">
    <property type="term" value="F:metal ion binding"/>
    <property type="evidence" value="ECO:0007669"/>
    <property type="project" value="UniProtKB-KW"/>
</dbReference>
<dbReference type="AlphaFoldDB" id="A0A8J6H4K3"/>
<dbReference type="GO" id="GO:0008455">
    <property type="term" value="F:alpha-1,6-mannosylglycoprotein 2-beta-N-acetylglucosaminyltransferase activity"/>
    <property type="evidence" value="ECO:0007669"/>
    <property type="project" value="UniProtKB-EC"/>
</dbReference>
<evidence type="ECO:0000256" key="1">
    <source>
        <dbReference type="ARBA" id="ARBA00001936"/>
    </source>
</evidence>
<keyword evidence="7" id="KW-0328">Glycosyltransferase</keyword>
<feature type="binding site" evidence="24">
    <location>
        <position position="238"/>
    </location>
    <ligand>
        <name>Mn(2+)</name>
        <dbReference type="ChEBI" id="CHEBI:29035"/>
    </ligand>
</feature>